<dbReference type="RefSeq" id="WP_338227558.1">
    <property type="nucleotide sequence ID" value="NZ_BTPE01000003.1"/>
</dbReference>
<organism evidence="1 2">
    <name type="scientific">Algoriphagus taiwanensis</name>
    <dbReference type="NCBI Taxonomy" id="1445656"/>
    <lineage>
        <taxon>Bacteria</taxon>
        <taxon>Pseudomonadati</taxon>
        <taxon>Bacteroidota</taxon>
        <taxon>Cytophagia</taxon>
        <taxon>Cytophagales</taxon>
        <taxon>Cyclobacteriaceae</taxon>
        <taxon>Algoriphagus</taxon>
    </lineage>
</organism>
<name>A0ABQ6Q161_9BACT</name>
<evidence type="ECO:0000313" key="2">
    <source>
        <dbReference type="Proteomes" id="UP001307705"/>
    </source>
</evidence>
<keyword evidence="2" id="KW-1185">Reference proteome</keyword>
<dbReference type="Proteomes" id="UP001307705">
    <property type="component" value="Unassembled WGS sequence"/>
</dbReference>
<dbReference type="PROSITE" id="PS51257">
    <property type="entry name" value="PROKAR_LIPOPROTEIN"/>
    <property type="match status" value="1"/>
</dbReference>
<proteinExistence type="predicted"/>
<accession>A0ABQ6Q161</accession>
<gene>
    <name evidence="1" type="ORF">Ataiwa_10240</name>
</gene>
<reference evidence="1 2" key="1">
    <citation type="submission" date="2023-08" db="EMBL/GenBank/DDBJ databases">
        <title>Draft genome sequence of Algoriphagus taiwanensis.</title>
        <authorList>
            <person name="Takatani N."/>
            <person name="Hosokawa M."/>
            <person name="Sawabe T."/>
        </authorList>
    </citation>
    <scope>NUCLEOTIDE SEQUENCE [LARGE SCALE GENOMIC DNA]</scope>
    <source>
        <strain evidence="1 2">JCM 19755</strain>
    </source>
</reference>
<sequence length="220" mass="25789">MRKIYLFFFISLAGLISSCEEEVETPSFDPQFEFQPLEIGRFWIYEVDQTIHFGENDSENFLFFLRDRIRTSYFNAEGNLVFVVERSRSEDQVIWAKDLEYTLLIRDLSLLRTINNQTLVTLNFPPEVGRIWNGLAYQAEGMDDFEIEILEGDLVRVKQEESDDEVTFRDIRYEVFQKGVGLVEKYAEVVTYCSRNDCLGQQLINGGEKIHLRLSDYGKN</sequence>
<comment type="caution">
    <text evidence="1">The sequence shown here is derived from an EMBL/GenBank/DDBJ whole genome shotgun (WGS) entry which is preliminary data.</text>
</comment>
<protein>
    <submittedName>
        <fullName evidence="1">Uncharacterized protein</fullName>
    </submittedName>
</protein>
<dbReference type="EMBL" id="BTPE01000003">
    <property type="protein sequence ID" value="GMQ32752.1"/>
    <property type="molecule type" value="Genomic_DNA"/>
</dbReference>
<evidence type="ECO:0000313" key="1">
    <source>
        <dbReference type="EMBL" id="GMQ32752.1"/>
    </source>
</evidence>